<reference evidence="1 2" key="1">
    <citation type="journal article" date="2019" name="Int. J. Syst. Evol. Microbiol.">
        <title>The Global Catalogue of Microorganisms (GCM) 10K type strain sequencing project: providing services to taxonomists for standard genome sequencing and annotation.</title>
        <authorList>
            <consortium name="The Broad Institute Genomics Platform"/>
            <consortium name="The Broad Institute Genome Sequencing Center for Infectious Disease"/>
            <person name="Wu L."/>
            <person name="Ma J."/>
        </authorList>
    </citation>
    <scope>NUCLEOTIDE SEQUENCE [LARGE SCALE GENOMIC DNA]</scope>
    <source>
        <strain evidence="1 2">JCM 16374</strain>
    </source>
</reference>
<protein>
    <submittedName>
        <fullName evidence="1">Uncharacterized protein</fullName>
    </submittedName>
</protein>
<keyword evidence="2" id="KW-1185">Reference proteome</keyword>
<sequence>MTEDSDFRRAFEAFRAMPYPSRPQSEEFQDWGSELLSLDSHVAGYATRVHDGNMVASDIPNLKELVCEVRDLQSSLASVPVLTSRDSRLRGAYQLYVETLESMMRELLRLATD</sequence>
<accession>A0ABN3RT09</accession>
<name>A0ABN3RT09_9ACTN</name>
<organism evidence="1 2">
    <name type="scientific">Streptomyces lunalinharesii</name>
    <dbReference type="NCBI Taxonomy" id="333384"/>
    <lineage>
        <taxon>Bacteria</taxon>
        <taxon>Bacillati</taxon>
        <taxon>Actinomycetota</taxon>
        <taxon>Actinomycetes</taxon>
        <taxon>Kitasatosporales</taxon>
        <taxon>Streptomycetaceae</taxon>
        <taxon>Streptomyces</taxon>
    </lineage>
</organism>
<evidence type="ECO:0000313" key="1">
    <source>
        <dbReference type="EMBL" id="GAA2657830.1"/>
    </source>
</evidence>
<gene>
    <name evidence="1" type="ORF">GCM10009864_25480</name>
</gene>
<comment type="caution">
    <text evidence="1">The sequence shown here is derived from an EMBL/GenBank/DDBJ whole genome shotgun (WGS) entry which is preliminary data.</text>
</comment>
<evidence type="ECO:0000313" key="2">
    <source>
        <dbReference type="Proteomes" id="UP001500994"/>
    </source>
</evidence>
<dbReference type="Proteomes" id="UP001500994">
    <property type="component" value="Unassembled WGS sequence"/>
</dbReference>
<proteinExistence type="predicted"/>
<dbReference type="EMBL" id="BAAARK010000006">
    <property type="protein sequence ID" value="GAA2657830.1"/>
    <property type="molecule type" value="Genomic_DNA"/>
</dbReference>